<organism evidence="5">
    <name type="scientific">marine metagenome</name>
    <dbReference type="NCBI Taxonomy" id="408172"/>
    <lineage>
        <taxon>unclassified sequences</taxon>
        <taxon>metagenomes</taxon>
        <taxon>ecological metagenomes</taxon>
    </lineage>
</organism>
<dbReference type="EMBL" id="UINC01027338">
    <property type="protein sequence ID" value="SVB06404.1"/>
    <property type="molecule type" value="Genomic_DNA"/>
</dbReference>
<evidence type="ECO:0000256" key="1">
    <source>
        <dbReference type="ARBA" id="ARBA00010211"/>
    </source>
</evidence>
<dbReference type="PANTHER" id="PTHR42796">
    <property type="entry name" value="FUMARYLACETOACETATE HYDROLASE DOMAIN-CONTAINING PROTEIN 2A-RELATED"/>
    <property type="match status" value="1"/>
</dbReference>
<proteinExistence type="inferred from homology"/>
<dbReference type="Gene3D" id="3.90.850.10">
    <property type="entry name" value="Fumarylacetoacetase-like, C-terminal domain"/>
    <property type="match status" value="1"/>
</dbReference>
<evidence type="ECO:0000256" key="3">
    <source>
        <dbReference type="SAM" id="MobiDB-lite"/>
    </source>
</evidence>
<dbReference type="GO" id="GO:0003824">
    <property type="term" value="F:catalytic activity"/>
    <property type="evidence" value="ECO:0007669"/>
    <property type="project" value="InterPro"/>
</dbReference>
<dbReference type="Pfam" id="PF01557">
    <property type="entry name" value="FAA_hydrolase"/>
    <property type="match status" value="1"/>
</dbReference>
<evidence type="ECO:0000313" key="5">
    <source>
        <dbReference type="EMBL" id="SVB06404.1"/>
    </source>
</evidence>
<sequence length="390" mass="42841">MISTPIARNKTFARHTVFAVVCWLLTSVNGAAAIEIAEPFKVGTFEIAGSTHVCIVLRDSIVVELVAANTALERDTAYPHVPMPDDMIGLIERYDYGLKRRLYEIVNNHVNNNLLGTPHPDYVHQVNDVRTRPPIMYPGKILNAAVNFYSHVDESGTAENRREARQLRREQRGVPYLFLKPSRGAVIGNGDPVVIPHGRDRTDWEVELGAVIGKTSKYVSANEAEEHVFGYMVTMDISDRGGRPPGGAPFRSDWFVGKGHDTFAPQGPWIVPKEFYGNPMKVLRQSLKIGDEQMQEATAGDMIHSLWELIEYGSSIMTLYPGDVINNGTSGGVGMGTAVRGAQRFLQPGEVVNATIDGIGTLTHPVIGEDKPEGLTGAELPPVNTYRDPL</sequence>
<dbReference type="SUPFAM" id="SSF56529">
    <property type="entry name" value="FAH"/>
    <property type="match status" value="1"/>
</dbReference>
<dbReference type="InterPro" id="IPR051121">
    <property type="entry name" value="FAH"/>
</dbReference>
<protein>
    <recommendedName>
        <fullName evidence="4">Fumarylacetoacetase-like C-terminal domain-containing protein</fullName>
    </recommendedName>
</protein>
<keyword evidence="2" id="KW-0479">Metal-binding</keyword>
<feature type="region of interest" description="Disordered" evidence="3">
    <location>
        <begin position="368"/>
        <end position="390"/>
    </location>
</feature>
<evidence type="ECO:0000256" key="2">
    <source>
        <dbReference type="ARBA" id="ARBA00022723"/>
    </source>
</evidence>
<name>A0A382AYG1_9ZZZZ</name>
<dbReference type="GO" id="GO:0046872">
    <property type="term" value="F:metal ion binding"/>
    <property type="evidence" value="ECO:0007669"/>
    <property type="project" value="UniProtKB-KW"/>
</dbReference>
<reference evidence="5" key="1">
    <citation type="submission" date="2018-05" db="EMBL/GenBank/DDBJ databases">
        <authorList>
            <person name="Lanie J.A."/>
            <person name="Ng W.-L."/>
            <person name="Kazmierczak K.M."/>
            <person name="Andrzejewski T.M."/>
            <person name="Davidsen T.M."/>
            <person name="Wayne K.J."/>
            <person name="Tettelin H."/>
            <person name="Glass J.I."/>
            <person name="Rusch D."/>
            <person name="Podicherti R."/>
            <person name="Tsui H.-C.T."/>
            <person name="Winkler M.E."/>
        </authorList>
    </citation>
    <scope>NUCLEOTIDE SEQUENCE</scope>
</reference>
<evidence type="ECO:0000259" key="4">
    <source>
        <dbReference type="Pfam" id="PF01557"/>
    </source>
</evidence>
<dbReference type="InterPro" id="IPR011234">
    <property type="entry name" value="Fumarylacetoacetase-like_C"/>
</dbReference>
<dbReference type="GO" id="GO:0044281">
    <property type="term" value="P:small molecule metabolic process"/>
    <property type="evidence" value="ECO:0007669"/>
    <property type="project" value="UniProtKB-ARBA"/>
</dbReference>
<dbReference type="PANTHER" id="PTHR42796:SF4">
    <property type="entry name" value="FUMARYLACETOACETATE HYDROLASE DOMAIN-CONTAINING PROTEIN 2A"/>
    <property type="match status" value="1"/>
</dbReference>
<dbReference type="AlphaFoldDB" id="A0A382AYG1"/>
<feature type="domain" description="Fumarylacetoacetase-like C-terminal" evidence="4">
    <location>
        <begin position="140"/>
        <end position="366"/>
    </location>
</feature>
<dbReference type="InterPro" id="IPR036663">
    <property type="entry name" value="Fumarylacetoacetase_C_sf"/>
</dbReference>
<accession>A0A382AYG1</accession>
<gene>
    <name evidence="5" type="ORF">METZ01_LOCUS159258</name>
</gene>
<comment type="similarity">
    <text evidence="1">Belongs to the FAH family.</text>
</comment>